<evidence type="ECO:0000313" key="2">
    <source>
        <dbReference type="Proteomes" id="UP001320148"/>
    </source>
</evidence>
<evidence type="ECO:0000313" key="1">
    <source>
        <dbReference type="EMBL" id="BCS96147.1"/>
    </source>
</evidence>
<gene>
    <name evidence="1" type="ORF">DSLASN_17790</name>
</gene>
<proteinExistence type="predicted"/>
<keyword evidence="2" id="KW-1185">Reference proteome</keyword>
<dbReference type="Proteomes" id="UP001320148">
    <property type="component" value="Chromosome"/>
</dbReference>
<sequence>MLFQAPEYCGATVEIPYGIGFNQWPVSEYDVTEERGLGVFANLGSRGSIPLSLEVFVFVRLFCWKIRAGGLRTVLSRR</sequence>
<name>A0ABM7PG82_9BACT</name>
<organism evidence="1 2">
    <name type="scientific">Desulfoluna limicola</name>
    <dbReference type="NCBI Taxonomy" id="2810562"/>
    <lineage>
        <taxon>Bacteria</taxon>
        <taxon>Pseudomonadati</taxon>
        <taxon>Thermodesulfobacteriota</taxon>
        <taxon>Desulfobacteria</taxon>
        <taxon>Desulfobacterales</taxon>
        <taxon>Desulfolunaceae</taxon>
        <taxon>Desulfoluna</taxon>
    </lineage>
</organism>
<reference evidence="1 2" key="1">
    <citation type="submission" date="2021-02" db="EMBL/GenBank/DDBJ databases">
        <title>Complete genome of Desulfoluna sp. strain ASN36.</title>
        <authorList>
            <person name="Takahashi A."/>
            <person name="Kojima H."/>
            <person name="Fukui M."/>
        </authorList>
    </citation>
    <scope>NUCLEOTIDE SEQUENCE [LARGE SCALE GENOMIC DNA]</scope>
    <source>
        <strain evidence="1 2">ASN36</strain>
    </source>
</reference>
<protein>
    <submittedName>
        <fullName evidence="1">Uncharacterized protein</fullName>
    </submittedName>
</protein>
<accession>A0ABM7PG82</accession>
<dbReference type="EMBL" id="AP024488">
    <property type="protein sequence ID" value="BCS96147.1"/>
    <property type="molecule type" value="Genomic_DNA"/>
</dbReference>